<dbReference type="EMBL" id="FXUL01000005">
    <property type="protein sequence ID" value="SMP57756.1"/>
    <property type="molecule type" value="Genomic_DNA"/>
</dbReference>
<feature type="compositionally biased region" description="Pro residues" evidence="1">
    <location>
        <begin position="221"/>
        <end position="233"/>
    </location>
</feature>
<sequence length="1039" mass="113274">MANKVREKSGGNPSHQGNSSEESGGVTSLEGNDASRAATPTSGSSTSPLNATGTDKAAQQKTPTGDSGRTKPLLRSSPDPQVYALPALHIAFPEFSDVVPAHFRKLPDLPAKPQTDDAGTPRRGPVTTTRSSVRALGDIVKQGPPPPQDAPPTTPRSPDRALGDIVRQGPPPPQDAPPTTPRSPDRALGDIARQRPPPPQDAPPATPRSPDRAIGDIVKRGPPPPQDAPPTTPRSPDRAIGDVAKDGPPPPQDVPAKMPAPPAAPRSSTRPVLLGTSSPGSSKSASSTTADDGLTFEQMLATGPLPVETPSGPGSSISHAAIRTIAKRIVAAELKDGLKSKTLGRLNPKLDGVSVYNEFGSFANDELAKSDLAAIVSKCRQRVLQKYGDSPEKLISVIGSEADATGQQMTVNTKVLARFLAPVFKFTCGTMQQFGDSRLPGPLLELLKAIDQELVTVLLARRRDQLAAEKLLPLQKRADNADHVLDATQASEARQLLDTELKKLGWPGAYFDTLVKETPFSAKVIRNARSNMFSVLLYTRCVSPFLLYDSEQVLLEASRRTVAPHDVFKHLATCANNMFKADYCEFVNDFIRVSHDALPEESAGTLAQISVGEERLEQAKNSKRRAPGSAGKSEKFLYRTRDLKRSSAPQMAQGKDFQNQMLLEKTSHEAETSTQQNTASPPIRKLRIQAAVDRFKSAYPNAFGDEDFSIAFNKKYRQWLKNNPLVQLSDVPHALEKIFQEVKNGLEEKASREVALKQERRAEQARSQEQGHSASSSRASSSGSTTVSPVKNSPAGLSTDQEGLLQKFFAREERRAMLERYPHLRKEVEAKVIAGLKDNADKNFVFATREIFEATLIENLYRSYLRFEPAPATTLESFKEAAAKWKSDNRGASLTLENVGTILPGAVLVDHVKGTRNWAVRLGELQTETLLQAPEVITKFNGKAALKKEFLHMIREWLLKGAYGQPDENHVQRIYHEVVVDYYVRVAVKIGTDSSDLVDLKDAAMEWCARNDQAFLTTAVLDKLLGDILDRRRADQADS</sequence>
<evidence type="ECO:0000256" key="1">
    <source>
        <dbReference type="SAM" id="MobiDB-lite"/>
    </source>
</evidence>
<feature type="region of interest" description="Disordered" evidence="1">
    <location>
        <begin position="753"/>
        <end position="798"/>
    </location>
</feature>
<comment type="caution">
    <text evidence="2">The sequence shown here is derived from an EMBL/GenBank/DDBJ whole genome shotgun (WGS) entry which is preliminary data.</text>
</comment>
<feature type="compositionally biased region" description="Basic and acidic residues" evidence="1">
    <location>
        <begin position="235"/>
        <end position="245"/>
    </location>
</feature>
<feature type="compositionally biased region" description="Pro residues" evidence="1">
    <location>
        <begin position="143"/>
        <end position="155"/>
    </location>
</feature>
<feature type="compositionally biased region" description="Low complexity" evidence="1">
    <location>
        <begin position="121"/>
        <end position="134"/>
    </location>
</feature>
<feature type="compositionally biased region" description="Basic and acidic residues" evidence="1">
    <location>
        <begin position="209"/>
        <end position="219"/>
    </location>
</feature>
<gene>
    <name evidence="2" type="ORF">SAMN06295970_105156</name>
</gene>
<feature type="compositionally biased region" description="Polar residues" evidence="1">
    <location>
        <begin position="48"/>
        <end position="67"/>
    </location>
</feature>
<feature type="region of interest" description="Disordered" evidence="1">
    <location>
        <begin position="106"/>
        <end position="291"/>
    </location>
</feature>
<dbReference type="Proteomes" id="UP001158049">
    <property type="component" value="Unassembled WGS sequence"/>
</dbReference>
<evidence type="ECO:0000313" key="2">
    <source>
        <dbReference type="EMBL" id="SMP57756.1"/>
    </source>
</evidence>
<feature type="compositionally biased region" description="Pro residues" evidence="1">
    <location>
        <begin position="195"/>
        <end position="207"/>
    </location>
</feature>
<keyword evidence="3" id="KW-1185">Reference proteome</keyword>
<feature type="compositionally biased region" description="Polar residues" evidence="1">
    <location>
        <begin position="11"/>
        <end position="30"/>
    </location>
</feature>
<organism evidence="2 3">
    <name type="scientific">Noviherbaspirillum suwonense</name>
    <dbReference type="NCBI Taxonomy" id="1224511"/>
    <lineage>
        <taxon>Bacteria</taxon>
        <taxon>Pseudomonadati</taxon>
        <taxon>Pseudomonadota</taxon>
        <taxon>Betaproteobacteria</taxon>
        <taxon>Burkholderiales</taxon>
        <taxon>Oxalobacteraceae</taxon>
        <taxon>Noviherbaspirillum</taxon>
    </lineage>
</organism>
<feature type="compositionally biased region" description="Low complexity" evidence="1">
    <location>
        <begin position="34"/>
        <end position="47"/>
    </location>
</feature>
<protein>
    <submittedName>
        <fullName evidence="2">Uncharacterized protein</fullName>
    </submittedName>
</protein>
<feature type="compositionally biased region" description="Polar residues" evidence="1">
    <location>
        <begin position="789"/>
        <end position="798"/>
    </location>
</feature>
<feature type="compositionally biased region" description="Low complexity" evidence="1">
    <location>
        <begin position="773"/>
        <end position="788"/>
    </location>
</feature>
<name>A0ABY1Q437_9BURK</name>
<accession>A0ABY1Q437</accession>
<reference evidence="2 3" key="1">
    <citation type="submission" date="2017-05" db="EMBL/GenBank/DDBJ databases">
        <authorList>
            <person name="Varghese N."/>
            <person name="Submissions S."/>
        </authorList>
    </citation>
    <scope>NUCLEOTIDE SEQUENCE [LARGE SCALE GENOMIC DNA]</scope>
    <source>
        <strain evidence="2 3">DSM 26001</strain>
    </source>
</reference>
<feature type="compositionally biased region" description="Pro residues" evidence="1">
    <location>
        <begin position="247"/>
        <end position="264"/>
    </location>
</feature>
<dbReference type="RefSeq" id="WP_283442021.1">
    <property type="nucleotide sequence ID" value="NZ_FXUL01000005.1"/>
</dbReference>
<feature type="compositionally biased region" description="Low complexity" evidence="1">
    <location>
        <begin position="275"/>
        <end position="291"/>
    </location>
</feature>
<evidence type="ECO:0000313" key="3">
    <source>
        <dbReference type="Proteomes" id="UP001158049"/>
    </source>
</evidence>
<feature type="region of interest" description="Disordered" evidence="1">
    <location>
        <begin position="1"/>
        <end position="79"/>
    </location>
</feature>
<proteinExistence type="predicted"/>
<feature type="compositionally biased region" description="Pro residues" evidence="1">
    <location>
        <begin position="169"/>
        <end position="181"/>
    </location>
</feature>
<feature type="compositionally biased region" description="Basic and acidic residues" evidence="1">
    <location>
        <begin position="753"/>
        <end position="766"/>
    </location>
</feature>